<dbReference type="SUPFAM" id="SSF55874">
    <property type="entry name" value="ATPase domain of HSP90 chaperone/DNA topoisomerase II/histidine kinase"/>
    <property type="match status" value="1"/>
</dbReference>
<proteinExistence type="predicted"/>
<reference evidence="1 2" key="1">
    <citation type="journal article" date="2018" name="Nat. Biotechnol.">
        <title>A standardized bacterial taxonomy based on genome phylogeny substantially revises the tree of life.</title>
        <authorList>
            <person name="Parks D.H."/>
            <person name="Chuvochina M."/>
            <person name="Waite D.W."/>
            <person name="Rinke C."/>
            <person name="Skarshewski A."/>
            <person name="Chaumeil P.A."/>
            <person name="Hugenholtz P."/>
        </authorList>
    </citation>
    <scope>NUCLEOTIDE SEQUENCE [LARGE SCALE GENOMIC DNA]</scope>
    <source>
        <strain evidence="1">UBA9380</strain>
    </source>
</reference>
<dbReference type="Proteomes" id="UP000263489">
    <property type="component" value="Unassembled WGS sequence"/>
</dbReference>
<name>A0A352ISH4_9GAMM</name>
<keyword evidence="1" id="KW-0808">Transferase</keyword>
<comment type="caution">
    <text evidence="1">The sequence shown here is derived from an EMBL/GenBank/DDBJ whole genome shotgun (WGS) entry which is preliminary data.</text>
</comment>
<evidence type="ECO:0000313" key="1">
    <source>
        <dbReference type="EMBL" id="HBC34407.1"/>
    </source>
</evidence>
<protein>
    <submittedName>
        <fullName evidence="1">PAS domain-containing sensor histidine kinase</fullName>
    </submittedName>
</protein>
<sequence length="64" mass="6797">QPFYTSKPQGLGLGLSMSRSIIEGFGGFLDARPAATGGLSLICRFPASPGHKNRTSNTEMQPDE</sequence>
<dbReference type="GO" id="GO:0016301">
    <property type="term" value="F:kinase activity"/>
    <property type="evidence" value="ECO:0007669"/>
    <property type="project" value="UniProtKB-KW"/>
</dbReference>
<gene>
    <name evidence="1" type="ORF">DC045_08835</name>
</gene>
<dbReference type="EMBL" id="DNNA01000143">
    <property type="protein sequence ID" value="HBC34407.1"/>
    <property type="molecule type" value="Genomic_DNA"/>
</dbReference>
<feature type="non-terminal residue" evidence="1">
    <location>
        <position position="1"/>
    </location>
</feature>
<dbReference type="Gene3D" id="3.30.565.10">
    <property type="entry name" value="Histidine kinase-like ATPase, C-terminal domain"/>
    <property type="match status" value="1"/>
</dbReference>
<organism evidence="1 2">
    <name type="scientific">Marinobacter adhaerens</name>
    <dbReference type="NCBI Taxonomy" id="1033846"/>
    <lineage>
        <taxon>Bacteria</taxon>
        <taxon>Pseudomonadati</taxon>
        <taxon>Pseudomonadota</taxon>
        <taxon>Gammaproteobacteria</taxon>
        <taxon>Pseudomonadales</taxon>
        <taxon>Marinobacteraceae</taxon>
        <taxon>Marinobacter</taxon>
    </lineage>
</organism>
<evidence type="ECO:0000313" key="2">
    <source>
        <dbReference type="Proteomes" id="UP000263489"/>
    </source>
</evidence>
<dbReference type="InterPro" id="IPR036890">
    <property type="entry name" value="HATPase_C_sf"/>
</dbReference>
<accession>A0A352ISH4</accession>
<keyword evidence="1" id="KW-0418">Kinase</keyword>
<dbReference type="AlphaFoldDB" id="A0A352ISH4"/>